<name>A0A7R9CET1_TIMPO</name>
<dbReference type="InterPro" id="IPR001565">
    <property type="entry name" value="Synaptotagmin"/>
</dbReference>
<gene>
    <name evidence="5" type="ORF">TPSB3V08_LOCUS151</name>
</gene>
<feature type="transmembrane region" description="Helical" evidence="3">
    <location>
        <begin position="96"/>
        <end position="117"/>
    </location>
</feature>
<dbReference type="GO" id="GO:0005509">
    <property type="term" value="F:calcium ion binding"/>
    <property type="evidence" value="ECO:0007669"/>
    <property type="project" value="TreeGrafter"/>
</dbReference>
<feature type="domain" description="C2" evidence="4">
    <location>
        <begin position="296"/>
        <end position="415"/>
    </location>
</feature>
<reference evidence="5" key="1">
    <citation type="submission" date="2020-11" db="EMBL/GenBank/DDBJ databases">
        <authorList>
            <person name="Tran Van P."/>
        </authorList>
    </citation>
    <scope>NUCLEOTIDE SEQUENCE</scope>
</reference>
<dbReference type="InterPro" id="IPR035892">
    <property type="entry name" value="C2_domain_sf"/>
</dbReference>
<dbReference type="GO" id="GO:0030424">
    <property type="term" value="C:axon"/>
    <property type="evidence" value="ECO:0007669"/>
    <property type="project" value="TreeGrafter"/>
</dbReference>
<evidence type="ECO:0000313" key="5">
    <source>
        <dbReference type="EMBL" id="CAD7395384.1"/>
    </source>
</evidence>
<dbReference type="GO" id="GO:0005886">
    <property type="term" value="C:plasma membrane"/>
    <property type="evidence" value="ECO:0007669"/>
    <property type="project" value="TreeGrafter"/>
</dbReference>
<dbReference type="PANTHER" id="PTHR10024">
    <property type="entry name" value="SYNAPTOTAGMIN"/>
    <property type="match status" value="1"/>
</dbReference>
<dbReference type="GO" id="GO:0031045">
    <property type="term" value="C:dense core granule"/>
    <property type="evidence" value="ECO:0007669"/>
    <property type="project" value="TreeGrafter"/>
</dbReference>
<dbReference type="GO" id="GO:0001786">
    <property type="term" value="F:phosphatidylserine binding"/>
    <property type="evidence" value="ECO:0007669"/>
    <property type="project" value="TreeGrafter"/>
</dbReference>
<proteinExistence type="predicted"/>
<dbReference type="GO" id="GO:0000149">
    <property type="term" value="F:SNARE binding"/>
    <property type="evidence" value="ECO:0007669"/>
    <property type="project" value="TreeGrafter"/>
</dbReference>
<evidence type="ECO:0000256" key="3">
    <source>
        <dbReference type="SAM" id="Phobius"/>
    </source>
</evidence>
<sequence length="569" mass="63373">MSLVLVRSMTHYLESRQSLAQAILCPYSEDISTTWRCAHRRSRQLFSPQASCSASAQPDLWPCSASSLHMGLRVPLHRIYMDMDTKDMDKDSSYYMALYGLVSFMIVMLLIFLLYVACSKKYRLNWFEKNLLEAAETAELAHSTEPLVGDISQPGSSRTLNRSPSDDKFWVPHNLKRQSSICQSDAPDTSGVTSNGASDNECHVFSPDVEDSGSPTPSTPLGSAMAPFGGSQTMGESSPPVALPLARSDKHVVLSTTNPSRPRVSSMHTKLDHTKIDTTLYQKPPPSRASSEPEDLRGSLQMTLSYDPPAGILTIRLIEAHDLQARDFSGTADPYAKIRLLPDRTNIWQTRIHKRTLNPVFDEDFVFEVRPATLGRRVLEVILYDFDAYSRHHSIGGVKLPLAHIDLSEKVTLWKGLGPCSEQDAKAELGDLMVSLAFLPSAERLTVVILKARNLRVVDDTRTSSDPFVKVSLLQGGKRIKKKKTGVHRNTLCPVFNEALTFDVSRDTLNRGTLEFCVMHDSLLGPSELLGRALVGPGRDCRPEERYFFNEVLTSKTATAQWLSLYEPQ</sequence>
<accession>A0A7R9CET1</accession>
<dbReference type="Gene3D" id="2.60.40.150">
    <property type="entry name" value="C2 domain"/>
    <property type="match status" value="2"/>
</dbReference>
<dbReference type="AlphaFoldDB" id="A0A7R9CET1"/>
<dbReference type="GO" id="GO:0005544">
    <property type="term" value="F:calcium-dependent phospholipid binding"/>
    <property type="evidence" value="ECO:0007669"/>
    <property type="project" value="TreeGrafter"/>
</dbReference>
<dbReference type="PRINTS" id="PR00360">
    <property type="entry name" value="C2DOMAIN"/>
</dbReference>
<feature type="compositionally biased region" description="Polar residues" evidence="2">
    <location>
        <begin position="177"/>
        <end position="198"/>
    </location>
</feature>
<keyword evidence="3" id="KW-0812">Transmembrane</keyword>
<keyword evidence="3" id="KW-1133">Transmembrane helix</keyword>
<dbReference type="CDD" id="cd00276">
    <property type="entry name" value="C2B_Synaptotagmin"/>
    <property type="match status" value="1"/>
</dbReference>
<dbReference type="FunFam" id="2.60.40.150:FF:000211">
    <property type="entry name" value="synaptotagmin-5 isoform X1"/>
    <property type="match status" value="1"/>
</dbReference>
<evidence type="ECO:0000256" key="2">
    <source>
        <dbReference type="SAM" id="MobiDB-lite"/>
    </source>
</evidence>
<dbReference type="GO" id="GO:0048791">
    <property type="term" value="P:calcium ion-regulated exocytosis of neurotransmitter"/>
    <property type="evidence" value="ECO:0007669"/>
    <property type="project" value="TreeGrafter"/>
</dbReference>
<dbReference type="PANTHER" id="PTHR10024:SF373">
    <property type="entry name" value="MIP05618P"/>
    <property type="match status" value="1"/>
</dbReference>
<feature type="compositionally biased region" description="Low complexity" evidence="2">
    <location>
        <begin position="212"/>
        <end position="223"/>
    </location>
</feature>
<dbReference type="GO" id="GO:0048488">
    <property type="term" value="P:synaptic vesicle endocytosis"/>
    <property type="evidence" value="ECO:0007669"/>
    <property type="project" value="TreeGrafter"/>
</dbReference>
<feature type="compositionally biased region" description="Polar residues" evidence="2">
    <location>
        <begin position="153"/>
        <end position="163"/>
    </location>
</feature>
<evidence type="ECO:0000259" key="4">
    <source>
        <dbReference type="PROSITE" id="PS50004"/>
    </source>
</evidence>
<organism evidence="5">
    <name type="scientific">Timema poppense</name>
    <name type="common">Walking stick</name>
    <dbReference type="NCBI Taxonomy" id="170557"/>
    <lineage>
        <taxon>Eukaryota</taxon>
        <taxon>Metazoa</taxon>
        <taxon>Ecdysozoa</taxon>
        <taxon>Arthropoda</taxon>
        <taxon>Hexapoda</taxon>
        <taxon>Insecta</taxon>
        <taxon>Pterygota</taxon>
        <taxon>Neoptera</taxon>
        <taxon>Polyneoptera</taxon>
        <taxon>Phasmatodea</taxon>
        <taxon>Timematodea</taxon>
        <taxon>Timematoidea</taxon>
        <taxon>Timematidae</taxon>
        <taxon>Timema</taxon>
    </lineage>
</organism>
<dbReference type="SUPFAM" id="SSF49562">
    <property type="entry name" value="C2 domain (Calcium/lipid-binding domain, CaLB)"/>
    <property type="match status" value="2"/>
</dbReference>
<feature type="region of interest" description="Disordered" evidence="2">
    <location>
        <begin position="146"/>
        <end position="243"/>
    </location>
</feature>
<dbReference type="SMART" id="SM00239">
    <property type="entry name" value="C2"/>
    <property type="match status" value="2"/>
</dbReference>
<dbReference type="CDD" id="cd08387">
    <property type="entry name" value="C2A_Synaptotagmin-8"/>
    <property type="match status" value="1"/>
</dbReference>
<dbReference type="EMBL" id="OD000037">
    <property type="protein sequence ID" value="CAD7395384.1"/>
    <property type="molecule type" value="Genomic_DNA"/>
</dbReference>
<dbReference type="Pfam" id="PF00168">
    <property type="entry name" value="C2"/>
    <property type="match status" value="2"/>
</dbReference>
<dbReference type="PROSITE" id="PS50004">
    <property type="entry name" value="C2"/>
    <property type="match status" value="2"/>
</dbReference>
<keyword evidence="3" id="KW-0472">Membrane</keyword>
<keyword evidence="1" id="KW-0677">Repeat</keyword>
<feature type="domain" description="C2" evidence="4">
    <location>
        <begin position="428"/>
        <end position="563"/>
    </location>
</feature>
<dbReference type="InterPro" id="IPR000008">
    <property type="entry name" value="C2_dom"/>
</dbReference>
<dbReference type="GO" id="GO:0030276">
    <property type="term" value="F:clathrin binding"/>
    <property type="evidence" value="ECO:0007669"/>
    <property type="project" value="TreeGrafter"/>
</dbReference>
<dbReference type="PRINTS" id="PR00399">
    <property type="entry name" value="SYNAPTOTAGMN"/>
</dbReference>
<dbReference type="GO" id="GO:0030672">
    <property type="term" value="C:synaptic vesicle membrane"/>
    <property type="evidence" value="ECO:0007669"/>
    <property type="project" value="TreeGrafter"/>
</dbReference>
<evidence type="ECO:0000256" key="1">
    <source>
        <dbReference type="ARBA" id="ARBA00022737"/>
    </source>
</evidence>
<protein>
    <recommendedName>
        <fullName evidence="4">C2 domain-containing protein</fullName>
    </recommendedName>
</protein>